<reference evidence="1 2" key="1">
    <citation type="submission" date="2016-04" db="EMBL/GenBank/DDBJ databases">
        <title>Comparative genomics of Morganella phages MP1 and MP2 define new clades among the T4 and T7-like Viruses.</title>
        <authorList>
            <person name="Pinto G."/>
            <person name="Oliveira A."/>
            <person name="Malgorzata L."/>
            <person name="Kropinski A."/>
            <person name="Azeredo J."/>
        </authorList>
    </citation>
    <scope>NUCLEOTIDE SEQUENCE [LARGE SCALE GENOMIC DNA]</scope>
</reference>
<dbReference type="KEGG" id="vg:29059342"/>
<dbReference type="Proteomes" id="UP000203816">
    <property type="component" value="Segment"/>
</dbReference>
<protein>
    <submittedName>
        <fullName evidence="1">Uncharacterized protein</fullName>
    </submittedName>
</protein>
<evidence type="ECO:0000313" key="1">
    <source>
        <dbReference type="EMBL" id="ANM46602.1"/>
    </source>
</evidence>
<sequence>MEIFGVKWNQIEELEKSMEPIKFECVEKPDDVDWYTKGKIYDVVASRVNSICEDHYVKTDDGVLGLISNVNGVYMSLLIHDIKFRRV</sequence>
<organism evidence="1 2">
    <name type="scientific">Morganella phage vB_MmoM_MP1</name>
    <dbReference type="NCBI Taxonomy" id="1852628"/>
    <lineage>
        <taxon>Viruses</taxon>
        <taxon>Duplodnaviria</taxon>
        <taxon>Heunggongvirae</taxon>
        <taxon>Uroviricota</taxon>
        <taxon>Caudoviricetes</taxon>
        <taxon>Pantevenvirales</taxon>
        <taxon>Straboviridae</taxon>
        <taxon>Gualtarvirus</taxon>
        <taxon>Gualtarvirus mp1</taxon>
    </lineage>
</organism>
<dbReference type="EMBL" id="KX078569">
    <property type="protein sequence ID" value="ANM46602.1"/>
    <property type="molecule type" value="Genomic_DNA"/>
</dbReference>
<dbReference type="GeneID" id="29059342"/>
<proteinExistence type="predicted"/>
<dbReference type="RefSeq" id="YP_009280070.1">
    <property type="nucleotide sequence ID" value="NC_031020.1"/>
</dbReference>
<evidence type="ECO:0000313" key="2">
    <source>
        <dbReference type="Proteomes" id="UP000203816"/>
    </source>
</evidence>
<name>A0A192YAP6_9CAUD</name>
<accession>A0A192YAP6</accession>
<keyword evidence="2" id="KW-1185">Reference proteome</keyword>
<gene>
    <name evidence="1" type="ORF">MP1_gp0212</name>
</gene>